<protein>
    <submittedName>
        <fullName evidence="3">Uncharacterized protein</fullName>
    </submittedName>
</protein>
<dbReference type="EMBL" id="JACHNH010000001">
    <property type="protein sequence ID" value="MBB4767158.1"/>
    <property type="molecule type" value="Genomic_DNA"/>
</dbReference>
<keyword evidence="2" id="KW-1133">Transmembrane helix</keyword>
<proteinExistence type="predicted"/>
<sequence length="262" mass="26133">MSYAMQPPVAAPPLAAPRRPVSVAFASILLVVMAVAGLAYAIAAIAIAPGTIDRFRAATGGSGGADVDGMVTVVWIVAAVGAVLAVILFALYIVLALGLRRGSNAARIAAWVVSGLGLLAGCASTVVMTVQLSGADAAQGTPEAALADAYPGSWFGLNVVLCVAQMAGYVVVGMLLLAAPGTFFGRAPKPLPPDPFASPALAGYPRVPAGYGPQPTGGYSAPPAGGYGSPYPSAPPAAGQPIQPGGRPQPGPDDEYWSRPSN</sequence>
<comment type="caution">
    <text evidence="3">The sequence shown here is derived from an EMBL/GenBank/DDBJ whole genome shotgun (WGS) entry which is preliminary data.</text>
</comment>
<reference evidence="3 4" key="1">
    <citation type="submission" date="2020-08" db="EMBL/GenBank/DDBJ databases">
        <title>Sequencing the genomes of 1000 actinobacteria strains.</title>
        <authorList>
            <person name="Klenk H.-P."/>
        </authorList>
    </citation>
    <scope>NUCLEOTIDE SEQUENCE [LARGE SCALE GENOMIC DNA]</scope>
    <source>
        <strain evidence="3 4">DSM 43149</strain>
    </source>
</reference>
<feature type="transmembrane region" description="Helical" evidence="2">
    <location>
        <begin position="154"/>
        <end position="179"/>
    </location>
</feature>
<accession>A0A7W7I685</accession>
<name>A0A7W7I685_9ACTN</name>
<dbReference type="RefSeq" id="WP_184998219.1">
    <property type="nucleotide sequence ID" value="NZ_BOMK01000036.1"/>
</dbReference>
<organism evidence="3 4">
    <name type="scientific">Actinoplanes digitatis</name>
    <dbReference type="NCBI Taxonomy" id="1868"/>
    <lineage>
        <taxon>Bacteria</taxon>
        <taxon>Bacillati</taxon>
        <taxon>Actinomycetota</taxon>
        <taxon>Actinomycetes</taxon>
        <taxon>Micromonosporales</taxon>
        <taxon>Micromonosporaceae</taxon>
        <taxon>Actinoplanes</taxon>
    </lineage>
</organism>
<feature type="compositionally biased region" description="Low complexity" evidence="1">
    <location>
        <begin position="236"/>
        <end position="246"/>
    </location>
</feature>
<dbReference type="Proteomes" id="UP000578112">
    <property type="component" value="Unassembled WGS sequence"/>
</dbReference>
<evidence type="ECO:0000313" key="3">
    <source>
        <dbReference type="EMBL" id="MBB4767158.1"/>
    </source>
</evidence>
<gene>
    <name evidence="3" type="ORF">BJ971_007714</name>
</gene>
<evidence type="ECO:0000256" key="2">
    <source>
        <dbReference type="SAM" id="Phobius"/>
    </source>
</evidence>
<keyword evidence="2" id="KW-0472">Membrane</keyword>
<dbReference type="AlphaFoldDB" id="A0A7W7I685"/>
<keyword evidence="4" id="KW-1185">Reference proteome</keyword>
<feature type="transmembrane region" description="Helical" evidence="2">
    <location>
        <begin position="21"/>
        <end position="52"/>
    </location>
</feature>
<feature type="region of interest" description="Disordered" evidence="1">
    <location>
        <begin position="207"/>
        <end position="262"/>
    </location>
</feature>
<feature type="transmembrane region" description="Helical" evidence="2">
    <location>
        <begin position="109"/>
        <end position="134"/>
    </location>
</feature>
<evidence type="ECO:0000313" key="4">
    <source>
        <dbReference type="Proteomes" id="UP000578112"/>
    </source>
</evidence>
<evidence type="ECO:0000256" key="1">
    <source>
        <dbReference type="SAM" id="MobiDB-lite"/>
    </source>
</evidence>
<keyword evidence="2" id="KW-0812">Transmembrane</keyword>
<feature type="transmembrane region" description="Helical" evidence="2">
    <location>
        <begin position="72"/>
        <end position="97"/>
    </location>
</feature>